<dbReference type="InterPro" id="IPR050627">
    <property type="entry name" value="Nitroreductase/BluB"/>
</dbReference>
<dbReference type="Gene3D" id="3.40.109.10">
    <property type="entry name" value="NADH Oxidase"/>
    <property type="match status" value="1"/>
</dbReference>
<protein>
    <submittedName>
        <fullName evidence="6">Nitroreductase</fullName>
    </submittedName>
</protein>
<dbReference type="SUPFAM" id="SSF55469">
    <property type="entry name" value="FMN-dependent nitroreductase-like"/>
    <property type="match status" value="1"/>
</dbReference>
<keyword evidence="4" id="KW-0560">Oxidoreductase</keyword>
<dbReference type="Pfam" id="PF00881">
    <property type="entry name" value="Nitroreductase"/>
    <property type="match status" value="1"/>
</dbReference>
<evidence type="ECO:0000256" key="2">
    <source>
        <dbReference type="ARBA" id="ARBA00022630"/>
    </source>
</evidence>
<dbReference type="VEuPathDB" id="FungiDB:CC1G_09025"/>
<dbReference type="eggNOG" id="ENOG502SGC3">
    <property type="taxonomic scope" value="Eukaryota"/>
</dbReference>
<proteinExistence type="inferred from homology"/>
<dbReference type="InParanoid" id="A8N9J0"/>
<evidence type="ECO:0000256" key="4">
    <source>
        <dbReference type="ARBA" id="ARBA00023002"/>
    </source>
</evidence>
<dbReference type="GeneID" id="6007967"/>
<dbReference type="AlphaFoldDB" id="A8N9J0"/>
<evidence type="ECO:0000313" key="7">
    <source>
        <dbReference type="Proteomes" id="UP000001861"/>
    </source>
</evidence>
<dbReference type="KEGG" id="cci:CC1G_09025"/>
<dbReference type="Proteomes" id="UP000001861">
    <property type="component" value="Unassembled WGS sequence"/>
</dbReference>
<dbReference type="STRING" id="240176.A8N9J0"/>
<dbReference type="PANTHER" id="PTHR23026">
    <property type="entry name" value="NADPH NITROREDUCTASE"/>
    <property type="match status" value="1"/>
</dbReference>
<feature type="domain" description="Nitroreductase" evidence="5">
    <location>
        <begin position="36"/>
        <end position="230"/>
    </location>
</feature>
<reference evidence="6 7" key="1">
    <citation type="journal article" date="2010" name="Proc. Natl. Acad. Sci. U.S.A.">
        <title>Insights into evolution of multicellular fungi from the assembled chromosomes of the mushroom Coprinopsis cinerea (Coprinus cinereus).</title>
        <authorList>
            <person name="Stajich J.E."/>
            <person name="Wilke S.K."/>
            <person name="Ahren D."/>
            <person name="Au C.H."/>
            <person name="Birren B.W."/>
            <person name="Borodovsky M."/>
            <person name="Burns C."/>
            <person name="Canback B."/>
            <person name="Casselton L.A."/>
            <person name="Cheng C.K."/>
            <person name="Deng J."/>
            <person name="Dietrich F.S."/>
            <person name="Fargo D.C."/>
            <person name="Farman M.L."/>
            <person name="Gathman A.C."/>
            <person name="Goldberg J."/>
            <person name="Guigo R."/>
            <person name="Hoegger P.J."/>
            <person name="Hooker J.B."/>
            <person name="Huggins A."/>
            <person name="James T.Y."/>
            <person name="Kamada T."/>
            <person name="Kilaru S."/>
            <person name="Kodira C."/>
            <person name="Kues U."/>
            <person name="Kupfer D."/>
            <person name="Kwan H.S."/>
            <person name="Lomsadze A."/>
            <person name="Li W."/>
            <person name="Lilly W.W."/>
            <person name="Ma L.J."/>
            <person name="Mackey A.J."/>
            <person name="Manning G."/>
            <person name="Martin F."/>
            <person name="Muraguchi H."/>
            <person name="Natvig D.O."/>
            <person name="Palmerini H."/>
            <person name="Ramesh M.A."/>
            <person name="Rehmeyer C.J."/>
            <person name="Roe B.A."/>
            <person name="Shenoy N."/>
            <person name="Stanke M."/>
            <person name="Ter-Hovhannisyan V."/>
            <person name="Tunlid A."/>
            <person name="Velagapudi R."/>
            <person name="Vision T.J."/>
            <person name="Zeng Q."/>
            <person name="Zolan M.E."/>
            <person name="Pukkila P.J."/>
        </authorList>
    </citation>
    <scope>NUCLEOTIDE SEQUENCE [LARGE SCALE GENOMIC DNA]</scope>
    <source>
        <strain evidence="7">Okayama-7 / 130 / ATCC MYA-4618 / FGSC 9003</strain>
    </source>
</reference>
<dbReference type="CDD" id="cd02136">
    <property type="entry name" value="PnbA_NfnB-like"/>
    <property type="match status" value="1"/>
</dbReference>
<evidence type="ECO:0000256" key="1">
    <source>
        <dbReference type="ARBA" id="ARBA00007118"/>
    </source>
</evidence>
<dbReference type="InterPro" id="IPR029479">
    <property type="entry name" value="Nitroreductase"/>
</dbReference>
<sequence>MASPQVLEIIGKPTSLPPIPDSVLDTQMTVADSLMKGRFSCRFYLDKEVPKDVIESIVDTARFSPSGNNMQPWERVYCITGQRLLAVQDDMLAAFMENATTGAHKSGYNYYPLLDILPERHAKRREDAGQVIGKVLGIERTDVAERARVAGRNYQFYGAPVALVFTISSKLEKGSWIDLGYFLQSVTIAARSRGLETCSQESISTYHQVLRKHVPISDDEIVAVGMSVGYPDLDLIQRFPFIQARREVSDILEFHD</sequence>
<keyword evidence="7" id="KW-1185">Reference proteome</keyword>
<organism evidence="6 7">
    <name type="scientific">Coprinopsis cinerea (strain Okayama-7 / 130 / ATCC MYA-4618 / FGSC 9003)</name>
    <name type="common">Inky cap fungus</name>
    <name type="synonym">Hormographiella aspergillata</name>
    <dbReference type="NCBI Taxonomy" id="240176"/>
    <lineage>
        <taxon>Eukaryota</taxon>
        <taxon>Fungi</taxon>
        <taxon>Dikarya</taxon>
        <taxon>Basidiomycota</taxon>
        <taxon>Agaricomycotina</taxon>
        <taxon>Agaricomycetes</taxon>
        <taxon>Agaricomycetidae</taxon>
        <taxon>Agaricales</taxon>
        <taxon>Agaricineae</taxon>
        <taxon>Psathyrellaceae</taxon>
        <taxon>Coprinopsis</taxon>
    </lineage>
</organism>
<comment type="similarity">
    <text evidence="1">Belongs to the nitroreductase family.</text>
</comment>
<dbReference type="EMBL" id="AACS02000007">
    <property type="protein sequence ID" value="EAU90343.1"/>
    <property type="molecule type" value="Genomic_DNA"/>
</dbReference>
<dbReference type="InterPro" id="IPR000415">
    <property type="entry name" value="Nitroreductase-like"/>
</dbReference>
<comment type="caution">
    <text evidence="6">The sequence shown here is derived from an EMBL/GenBank/DDBJ whole genome shotgun (WGS) entry which is preliminary data.</text>
</comment>
<keyword evidence="2" id="KW-0285">Flavoprotein</keyword>
<evidence type="ECO:0000259" key="5">
    <source>
        <dbReference type="Pfam" id="PF00881"/>
    </source>
</evidence>
<dbReference type="PANTHER" id="PTHR23026:SF90">
    <property type="entry name" value="IODOTYROSINE DEIODINASE 1"/>
    <property type="match status" value="1"/>
</dbReference>
<evidence type="ECO:0000313" key="6">
    <source>
        <dbReference type="EMBL" id="EAU90343.1"/>
    </source>
</evidence>
<gene>
    <name evidence="6" type="ORF">CC1G_09025</name>
</gene>
<dbReference type="RefSeq" id="XP_001831496.1">
    <property type="nucleotide sequence ID" value="XM_001831444.2"/>
</dbReference>
<dbReference type="OrthoDB" id="41362at2759"/>
<keyword evidence="3" id="KW-0288">FMN</keyword>
<dbReference type="OMA" id="FCYIDRD"/>
<name>A8N9J0_COPC7</name>
<dbReference type="GO" id="GO:0016491">
    <property type="term" value="F:oxidoreductase activity"/>
    <property type="evidence" value="ECO:0007669"/>
    <property type="project" value="UniProtKB-KW"/>
</dbReference>
<evidence type="ECO:0000256" key="3">
    <source>
        <dbReference type="ARBA" id="ARBA00022643"/>
    </source>
</evidence>
<accession>A8N9J0</accession>